<feature type="region of interest" description="Disordered" evidence="1">
    <location>
        <begin position="181"/>
        <end position="222"/>
    </location>
</feature>
<dbReference type="AlphaFoldDB" id="A0AAV3YCA5"/>
<name>A0AAV3YCA5_9GAST</name>
<feature type="region of interest" description="Disordered" evidence="1">
    <location>
        <begin position="334"/>
        <end position="363"/>
    </location>
</feature>
<dbReference type="Proteomes" id="UP000735302">
    <property type="component" value="Unassembled WGS sequence"/>
</dbReference>
<feature type="region of interest" description="Disordered" evidence="1">
    <location>
        <begin position="540"/>
        <end position="578"/>
    </location>
</feature>
<accession>A0AAV3YCA5</accession>
<organism evidence="2 3">
    <name type="scientific">Plakobranchus ocellatus</name>
    <dbReference type="NCBI Taxonomy" id="259542"/>
    <lineage>
        <taxon>Eukaryota</taxon>
        <taxon>Metazoa</taxon>
        <taxon>Spiralia</taxon>
        <taxon>Lophotrochozoa</taxon>
        <taxon>Mollusca</taxon>
        <taxon>Gastropoda</taxon>
        <taxon>Heterobranchia</taxon>
        <taxon>Euthyneura</taxon>
        <taxon>Panpulmonata</taxon>
        <taxon>Sacoglossa</taxon>
        <taxon>Placobranchoidea</taxon>
        <taxon>Plakobranchidae</taxon>
        <taxon>Plakobranchus</taxon>
    </lineage>
</organism>
<evidence type="ECO:0000313" key="2">
    <source>
        <dbReference type="EMBL" id="GFN80674.1"/>
    </source>
</evidence>
<feature type="compositionally biased region" description="Basic and acidic residues" evidence="1">
    <location>
        <begin position="453"/>
        <end position="464"/>
    </location>
</feature>
<keyword evidence="3" id="KW-1185">Reference proteome</keyword>
<comment type="caution">
    <text evidence="2">The sequence shown here is derived from an EMBL/GenBank/DDBJ whole genome shotgun (WGS) entry which is preliminary data.</text>
</comment>
<feature type="compositionally biased region" description="Low complexity" evidence="1">
    <location>
        <begin position="544"/>
        <end position="555"/>
    </location>
</feature>
<feature type="region of interest" description="Disordered" evidence="1">
    <location>
        <begin position="452"/>
        <end position="476"/>
    </location>
</feature>
<feature type="compositionally biased region" description="Polar residues" evidence="1">
    <location>
        <begin position="211"/>
        <end position="221"/>
    </location>
</feature>
<feature type="compositionally biased region" description="Basic and acidic residues" evidence="1">
    <location>
        <begin position="564"/>
        <end position="578"/>
    </location>
</feature>
<reference evidence="2 3" key="1">
    <citation type="journal article" date="2021" name="Elife">
        <title>Chloroplast acquisition without the gene transfer in kleptoplastic sea slugs, Plakobranchus ocellatus.</title>
        <authorList>
            <person name="Maeda T."/>
            <person name="Takahashi S."/>
            <person name="Yoshida T."/>
            <person name="Shimamura S."/>
            <person name="Takaki Y."/>
            <person name="Nagai Y."/>
            <person name="Toyoda A."/>
            <person name="Suzuki Y."/>
            <person name="Arimoto A."/>
            <person name="Ishii H."/>
            <person name="Satoh N."/>
            <person name="Nishiyama T."/>
            <person name="Hasebe M."/>
            <person name="Maruyama T."/>
            <person name="Minagawa J."/>
            <person name="Obokata J."/>
            <person name="Shigenobu S."/>
        </authorList>
    </citation>
    <scope>NUCLEOTIDE SEQUENCE [LARGE SCALE GENOMIC DNA]</scope>
</reference>
<evidence type="ECO:0000313" key="3">
    <source>
        <dbReference type="Proteomes" id="UP000735302"/>
    </source>
</evidence>
<sequence length="657" mass="75025">MQSGVAIRSNENYVPPTRLRLRIVEMAEKRSRNGSGNRFKRETSNVEHFRQTRDIDKNLAQLKNVEREIIGDVYDSSIKVMSNKEKINLDLPTQTKSRQRQQQYASYHKIVVVDKGDNKSQREHPSAWLLPRFNQRNSLGTDNCNKVFQGTQEPNNTHVVDKHLTPRNAEPTKRYRAVSGKLIEKDNSRDVPSQNEKEPLSKTPEDAVSLAPTSHFPSNGSADAKKIRGLEVSGAMDGNKLNGSCAKENKDVTPDAHLERGKQTHPSRVYELKGNALTTPPPRQSSARKPGIFSASLEAFRRRLRLTANKYSDRLNNEKIDRTEEYLIRPEPQTRTLLTPHPPHTPRQGTLTPSPQRRNHCHQKHPFETGRRNLKRNKMNLQSFSNVSDQNNYVHHNNNNKSSIQAIAEADSDNKVTNMKSFAARRNSPIHGNFVALNTFEGISSKDHIKRSATKDQCLKKEDTPADEDSDVLPSLANTKTPMANVKTYVVMSKPVCDRNQPTSTPVPPPRKVAPFTEHNLRLHDSLQAMFERRAQRMARFQRRQLQQTMSQRQQNGQQNSELKQQHDEYHQNQKQPICKDENISIYDSDTSEESANNHRIWRWIVEATKQATFENPHAESTEIPLQPQAVLSRTELPVDSAIQFEESLNIKRVACC</sequence>
<dbReference type="EMBL" id="BLXT01000825">
    <property type="protein sequence ID" value="GFN80674.1"/>
    <property type="molecule type" value="Genomic_DNA"/>
</dbReference>
<protein>
    <submittedName>
        <fullName evidence="2">Uncharacterized protein</fullName>
    </submittedName>
</protein>
<gene>
    <name evidence="2" type="ORF">PoB_000718000</name>
</gene>
<feature type="compositionally biased region" description="Basic and acidic residues" evidence="1">
    <location>
        <begin position="182"/>
        <end position="205"/>
    </location>
</feature>
<evidence type="ECO:0000256" key="1">
    <source>
        <dbReference type="SAM" id="MobiDB-lite"/>
    </source>
</evidence>
<proteinExistence type="predicted"/>